<dbReference type="OrthoDB" id="6512852at2759"/>
<dbReference type="Proteomes" id="UP000821853">
    <property type="component" value="Chromosome 1"/>
</dbReference>
<keyword evidence="2" id="KW-1185">Reference proteome</keyword>
<protein>
    <submittedName>
        <fullName evidence="1">Uncharacterized protein</fullName>
    </submittedName>
</protein>
<comment type="caution">
    <text evidence="1">The sequence shown here is derived from an EMBL/GenBank/DDBJ whole genome shotgun (WGS) entry which is preliminary data.</text>
</comment>
<name>A0A9J6FH56_HAELO</name>
<dbReference type="EMBL" id="JABSTR010000001">
    <property type="protein sequence ID" value="KAH9361776.1"/>
    <property type="molecule type" value="Genomic_DNA"/>
</dbReference>
<evidence type="ECO:0000313" key="2">
    <source>
        <dbReference type="Proteomes" id="UP000821853"/>
    </source>
</evidence>
<dbReference type="AlphaFoldDB" id="A0A9J6FH56"/>
<dbReference type="OMA" id="RSYSKFA"/>
<gene>
    <name evidence="1" type="ORF">HPB48_005071</name>
</gene>
<proteinExistence type="predicted"/>
<reference evidence="1 2" key="1">
    <citation type="journal article" date="2020" name="Cell">
        <title>Large-Scale Comparative Analyses of Tick Genomes Elucidate Their Genetic Diversity and Vector Capacities.</title>
        <authorList>
            <consortium name="Tick Genome and Microbiome Consortium (TIGMIC)"/>
            <person name="Jia N."/>
            <person name="Wang J."/>
            <person name="Shi W."/>
            <person name="Du L."/>
            <person name="Sun Y."/>
            <person name="Zhan W."/>
            <person name="Jiang J.F."/>
            <person name="Wang Q."/>
            <person name="Zhang B."/>
            <person name="Ji P."/>
            <person name="Bell-Sakyi L."/>
            <person name="Cui X.M."/>
            <person name="Yuan T.T."/>
            <person name="Jiang B.G."/>
            <person name="Yang W.F."/>
            <person name="Lam T.T."/>
            <person name="Chang Q.C."/>
            <person name="Ding S.J."/>
            <person name="Wang X.J."/>
            <person name="Zhu J.G."/>
            <person name="Ruan X.D."/>
            <person name="Zhao L."/>
            <person name="Wei J.T."/>
            <person name="Ye R.Z."/>
            <person name="Que T.C."/>
            <person name="Du C.H."/>
            <person name="Zhou Y.H."/>
            <person name="Cheng J.X."/>
            <person name="Dai P.F."/>
            <person name="Guo W.B."/>
            <person name="Han X.H."/>
            <person name="Huang E.J."/>
            <person name="Li L.F."/>
            <person name="Wei W."/>
            <person name="Gao Y.C."/>
            <person name="Liu J.Z."/>
            <person name="Shao H.Z."/>
            <person name="Wang X."/>
            <person name="Wang C.C."/>
            <person name="Yang T.C."/>
            <person name="Huo Q.B."/>
            <person name="Li W."/>
            <person name="Chen H.Y."/>
            <person name="Chen S.E."/>
            <person name="Zhou L.G."/>
            <person name="Ni X.B."/>
            <person name="Tian J.H."/>
            <person name="Sheng Y."/>
            <person name="Liu T."/>
            <person name="Pan Y.S."/>
            <person name="Xia L.Y."/>
            <person name="Li J."/>
            <person name="Zhao F."/>
            <person name="Cao W.C."/>
        </authorList>
    </citation>
    <scope>NUCLEOTIDE SEQUENCE [LARGE SCALE GENOMIC DNA]</scope>
    <source>
        <tissue evidence="1">Larvae</tissue>
    </source>
</reference>
<organism evidence="1 2">
    <name type="scientific">Haemaphysalis longicornis</name>
    <name type="common">Bush tick</name>
    <dbReference type="NCBI Taxonomy" id="44386"/>
    <lineage>
        <taxon>Eukaryota</taxon>
        <taxon>Metazoa</taxon>
        <taxon>Ecdysozoa</taxon>
        <taxon>Arthropoda</taxon>
        <taxon>Chelicerata</taxon>
        <taxon>Arachnida</taxon>
        <taxon>Acari</taxon>
        <taxon>Parasitiformes</taxon>
        <taxon>Ixodida</taxon>
        <taxon>Ixodoidea</taxon>
        <taxon>Ixodidae</taxon>
        <taxon>Haemaphysalinae</taxon>
        <taxon>Haemaphysalis</taxon>
    </lineage>
</organism>
<accession>A0A9J6FH56</accession>
<evidence type="ECO:0000313" key="1">
    <source>
        <dbReference type="EMBL" id="KAH9361776.1"/>
    </source>
</evidence>
<sequence length="208" mass="22759">MGCISAGVPLRLSRNVTYQKKNNQKTNKAKQSNKQINAPAAIRTALRSAPTAIPAAATFSDPSEYAAQLRSRMEQAISLARRNLGKARAGQKGQYDKAHREVRYKAGDLVLRRNHVLSDATKGISASLSVKWSGPYRVGDALTPLVYQLVDPKGKPVGGPVNVADLKPFVARSDDWNVEAAPSLRKRPKRGVAAQRPNIHRYRLGKRA</sequence>
<dbReference type="VEuPathDB" id="VectorBase:HLOH_059341"/>